<reference evidence="3" key="1">
    <citation type="journal article" date="2013" name="Stand. Genomic Sci.">
        <title>Complete genome sequence of Desulfocapsa sulfexigens, a marine deltaproteobacterium specialized in disproportionating inorganic sulfur compounds.</title>
        <authorList>
            <person name="Finster K.W."/>
            <person name="Kjeldsen K.U."/>
            <person name="Kube M."/>
            <person name="Reinhardt R."/>
            <person name="Mussmann M."/>
            <person name="Amann R."/>
            <person name="Schreiber L."/>
        </authorList>
    </citation>
    <scope>NUCLEOTIDE SEQUENCE [LARGE SCALE GENOMIC DNA]</scope>
    <source>
        <strain evidence="3">DSM 10523 / SB164P1</strain>
    </source>
</reference>
<dbReference type="KEGG" id="dsf:UWK_02216"/>
<dbReference type="EMBL" id="CP003985">
    <property type="protein sequence ID" value="AGF78757.1"/>
    <property type="molecule type" value="Genomic_DNA"/>
</dbReference>
<gene>
    <name evidence="2" type="ordered locus">UWK_02216</name>
</gene>
<dbReference type="eggNOG" id="ENOG5032QZS">
    <property type="taxonomic scope" value="Bacteria"/>
</dbReference>
<dbReference type="Proteomes" id="UP000011721">
    <property type="component" value="Chromosome"/>
</dbReference>
<protein>
    <recommendedName>
        <fullName evidence="1">DUF1638 domain-containing protein</fullName>
    </recommendedName>
</protein>
<dbReference type="RefSeq" id="WP_015404445.1">
    <property type="nucleotide sequence ID" value="NC_020304.1"/>
</dbReference>
<dbReference type="OrthoDB" id="5430678at2"/>
<sequence length="213" mass="24605">MQSSLCKQTEELSSFPKKDITERRDISLITCPIFRDELESVLAELNLSPHIDYMHYTIHNNPHTMEEQLQEGIDRAIKNGDRVRFLVGKHCKGKRNIADVVEDCGGKIPHARNCIDMLIGDDLAKELQKNRTSLMTPAWIRMINQSIQDGQWSVTDARLNLGWYNKIIILDTGMDSLSDEQIMEFYDLIQVEIDILPVKLTHFKKLLLKLLKE</sequence>
<evidence type="ECO:0000313" key="2">
    <source>
        <dbReference type="EMBL" id="AGF78757.1"/>
    </source>
</evidence>
<dbReference type="InterPro" id="IPR012437">
    <property type="entry name" value="DUF1638"/>
</dbReference>
<feature type="domain" description="DUF1638" evidence="1">
    <location>
        <begin position="54"/>
        <end position="207"/>
    </location>
</feature>
<dbReference type="HOGENOM" id="CLU_099367_0_0_7"/>
<dbReference type="Pfam" id="PF07796">
    <property type="entry name" value="DUF1638"/>
    <property type="match status" value="1"/>
</dbReference>
<proteinExistence type="predicted"/>
<organism evidence="2 3">
    <name type="scientific">Desulfocapsa sulfexigens (strain DSM 10523 / SB164P1)</name>
    <dbReference type="NCBI Taxonomy" id="1167006"/>
    <lineage>
        <taxon>Bacteria</taxon>
        <taxon>Pseudomonadati</taxon>
        <taxon>Thermodesulfobacteriota</taxon>
        <taxon>Desulfobulbia</taxon>
        <taxon>Desulfobulbales</taxon>
        <taxon>Desulfocapsaceae</taxon>
        <taxon>Desulfocapsa</taxon>
    </lineage>
</organism>
<keyword evidence="3" id="KW-1185">Reference proteome</keyword>
<dbReference type="STRING" id="1167006.UWK_02216"/>
<evidence type="ECO:0000259" key="1">
    <source>
        <dbReference type="Pfam" id="PF07796"/>
    </source>
</evidence>
<dbReference type="AlphaFoldDB" id="M1PAS4"/>
<evidence type="ECO:0000313" key="3">
    <source>
        <dbReference type="Proteomes" id="UP000011721"/>
    </source>
</evidence>
<accession>M1PAS4</accession>
<name>M1PAS4_DESSD</name>